<name>A0A0D0DXP0_9AGAM</name>
<dbReference type="Proteomes" id="UP000054538">
    <property type="component" value="Unassembled WGS sequence"/>
</dbReference>
<dbReference type="AlphaFoldDB" id="A0A0D0DXP0"/>
<reference evidence="2" key="2">
    <citation type="submission" date="2015-01" db="EMBL/GenBank/DDBJ databases">
        <title>Evolutionary Origins and Diversification of the Mycorrhizal Mutualists.</title>
        <authorList>
            <consortium name="DOE Joint Genome Institute"/>
            <consortium name="Mycorrhizal Genomics Consortium"/>
            <person name="Kohler A."/>
            <person name="Kuo A."/>
            <person name="Nagy L.G."/>
            <person name="Floudas D."/>
            <person name="Copeland A."/>
            <person name="Barry K.W."/>
            <person name="Cichocki N."/>
            <person name="Veneault-Fourrey C."/>
            <person name="LaButti K."/>
            <person name="Lindquist E.A."/>
            <person name="Lipzen A."/>
            <person name="Lundell T."/>
            <person name="Morin E."/>
            <person name="Murat C."/>
            <person name="Riley R."/>
            <person name="Ohm R."/>
            <person name="Sun H."/>
            <person name="Tunlid A."/>
            <person name="Henrissat B."/>
            <person name="Grigoriev I.V."/>
            <person name="Hibbett D.S."/>
            <person name="Martin F."/>
        </authorList>
    </citation>
    <scope>NUCLEOTIDE SEQUENCE [LARGE SCALE GENOMIC DNA]</scope>
    <source>
        <strain evidence="2">Ve08.2h10</strain>
    </source>
</reference>
<dbReference type="HOGENOM" id="CLU_071877_0_0_1"/>
<keyword evidence="2" id="KW-1185">Reference proteome</keyword>
<proteinExistence type="predicted"/>
<dbReference type="OrthoDB" id="2691536at2759"/>
<dbReference type="EMBL" id="KN825080">
    <property type="protein sequence ID" value="KIK94856.1"/>
    <property type="molecule type" value="Genomic_DNA"/>
</dbReference>
<sequence length="209" mass="24123">PNGTNSPFDIESKITYEELCDLVALKLKCYSPALKLQYHLDLNNAKHAATSIQSKQELTLFMVRMCPMLVPPCLANGKPSARPLKNKKYTCKVHTKSSELPVYCFPGPNETSTPHLPLSLTQRLMLTQCLYYQLMTYPWLKSLDDHKERGKYGIRFVQFSSIFEQEGFLRLLQLSGEFISQNELQEMLKVPRGTTLLIQSKTYESWHWK</sequence>
<accession>A0A0D0DXP0</accession>
<protein>
    <submittedName>
        <fullName evidence="1">Uncharacterized protein</fullName>
    </submittedName>
</protein>
<gene>
    <name evidence="1" type="ORF">PAXRUDRAFT_142010</name>
</gene>
<evidence type="ECO:0000313" key="2">
    <source>
        <dbReference type="Proteomes" id="UP000054538"/>
    </source>
</evidence>
<dbReference type="InParanoid" id="A0A0D0DXP0"/>
<evidence type="ECO:0000313" key="1">
    <source>
        <dbReference type="EMBL" id="KIK94856.1"/>
    </source>
</evidence>
<organism evidence="1 2">
    <name type="scientific">Paxillus rubicundulus Ve08.2h10</name>
    <dbReference type="NCBI Taxonomy" id="930991"/>
    <lineage>
        <taxon>Eukaryota</taxon>
        <taxon>Fungi</taxon>
        <taxon>Dikarya</taxon>
        <taxon>Basidiomycota</taxon>
        <taxon>Agaricomycotina</taxon>
        <taxon>Agaricomycetes</taxon>
        <taxon>Agaricomycetidae</taxon>
        <taxon>Boletales</taxon>
        <taxon>Paxilineae</taxon>
        <taxon>Paxillaceae</taxon>
        <taxon>Paxillus</taxon>
    </lineage>
</organism>
<feature type="non-terminal residue" evidence="1">
    <location>
        <position position="209"/>
    </location>
</feature>
<reference evidence="1 2" key="1">
    <citation type="submission" date="2014-04" db="EMBL/GenBank/DDBJ databases">
        <authorList>
            <consortium name="DOE Joint Genome Institute"/>
            <person name="Kuo A."/>
            <person name="Kohler A."/>
            <person name="Jargeat P."/>
            <person name="Nagy L.G."/>
            <person name="Floudas D."/>
            <person name="Copeland A."/>
            <person name="Barry K.W."/>
            <person name="Cichocki N."/>
            <person name="Veneault-Fourrey C."/>
            <person name="LaButti K."/>
            <person name="Lindquist E.A."/>
            <person name="Lipzen A."/>
            <person name="Lundell T."/>
            <person name="Morin E."/>
            <person name="Murat C."/>
            <person name="Sun H."/>
            <person name="Tunlid A."/>
            <person name="Henrissat B."/>
            <person name="Grigoriev I.V."/>
            <person name="Hibbett D.S."/>
            <person name="Martin F."/>
            <person name="Nordberg H.P."/>
            <person name="Cantor M.N."/>
            <person name="Hua S.X."/>
        </authorList>
    </citation>
    <scope>NUCLEOTIDE SEQUENCE [LARGE SCALE GENOMIC DNA]</scope>
    <source>
        <strain evidence="1 2">Ve08.2h10</strain>
    </source>
</reference>